<dbReference type="PANTHER" id="PTHR34825:SF1">
    <property type="entry name" value="AAA-ATPASE-LIKE DOMAIN-CONTAINING PROTEIN"/>
    <property type="match status" value="1"/>
</dbReference>
<gene>
    <name evidence="1" type="ORF">H9791_07715</name>
</gene>
<dbReference type="AlphaFoldDB" id="A0A9E2NNW0"/>
<protein>
    <submittedName>
        <fullName evidence="1">PD-(D/E)XK nuclease domain-containing protein</fullName>
    </submittedName>
</protein>
<dbReference type="Proteomes" id="UP000824236">
    <property type="component" value="Unassembled WGS sequence"/>
</dbReference>
<accession>A0A9E2NNW0</accession>
<dbReference type="PANTHER" id="PTHR34825">
    <property type="entry name" value="CONSERVED PROTEIN, WITH A WEAK D-GALACTARATE DEHYDRATASE/ALTRONATE HYDROLASE DOMAIN"/>
    <property type="match status" value="1"/>
</dbReference>
<evidence type="ECO:0000313" key="1">
    <source>
        <dbReference type="EMBL" id="MBU3814379.1"/>
    </source>
</evidence>
<comment type="caution">
    <text evidence="1">The sequence shown here is derived from an EMBL/GenBank/DDBJ whole genome shotgun (WGS) entry which is preliminary data.</text>
</comment>
<proteinExistence type="predicted"/>
<dbReference type="InterPro" id="IPR011856">
    <property type="entry name" value="tRNA_endonuc-like_dom_sf"/>
</dbReference>
<name>A0A9E2NNW0_9BACE</name>
<sequence>LRLLQEFLSTVPYCDHTNYEGHYQQVFYIIFSLLGAYVDVEVRTPRGRVDVVMRTRTTLYVIELKLGQDADAALRQIDLKQYPERFALCGLPVVKAGISFDAERHTLKDWKLVH</sequence>
<dbReference type="Gene3D" id="3.40.1350.10">
    <property type="match status" value="1"/>
</dbReference>
<dbReference type="Pfam" id="PF08011">
    <property type="entry name" value="PDDEXK_9"/>
    <property type="match status" value="1"/>
</dbReference>
<evidence type="ECO:0000313" key="2">
    <source>
        <dbReference type="Proteomes" id="UP000824236"/>
    </source>
</evidence>
<dbReference type="GO" id="GO:0003676">
    <property type="term" value="F:nucleic acid binding"/>
    <property type="evidence" value="ECO:0007669"/>
    <property type="project" value="InterPro"/>
</dbReference>
<reference evidence="1" key="1">
    <citation type="journal article" date="2021" name="PeerJ">
        <title>Extensive microbial diversity within the chicken gut microbiome revealed by metagenomics and culture.</title>
        <authorList>
            <person name="Gilroy R."/>
            <person name="Ravi A."/>
            <person name="Getino M."/>
            <person name="Pursley I."/>
            <person name="Horton D.L."/>
            <person name="Alikhan N.F."/>
            <person name="Baker D."/>
            <person name="Gharbi K."/>
            <person name="Hall N."/>
            <person name="Watson M."/>
            <person name="Adriaenssens E.M."/>
            <person name="Foster-Nyarko E."/>
            <person name="Jarju S."/>
            <person name="Secka A."/>
            <person name="Antonio M."/>
            <person name="Oren A."/>
            <person name="Chaudhuri R.R."/>
            <person name="La Ragione R."/>
            <person name="Hildebrand F."/>
            <person name="Pallen M.J."/>
        </authorList>
    </citation>
    <scope>NUCLEOTIDE SEQUENCE</scope>
    <source>
        <strain evidence="1">B3-3758</strain>
    </source>
</reference>
<dbReference type="InterPro" id="IPR012547">
    <property type="entry name" value="PDDEXK_9"/>
</dbReference>
<reference evidence="1" key="2">
    <citation type="submission" date="2021-04" db="EMBL/GenBank/DDBJ databases">
        <authorList>
            <person name="Gilroy R."/>
        </authorList>
    </citation>
    <scope>NUCLEOTIDE SEQUENCE</scope>
    <source>
        <strain evidence="1">B3-3758</strain>
    </source>
</reference>
<feature type="non-terminal residue" evidence="1">
    <location>
        <position position="1"/>
    </location>
</feature>
<organism evidence="1 2">
    <name type="scientific">Candidatus Bacteroides intestinipullorum</name>
    <dbReference type="NCBI Taxonomy" id="2838471"/>
    <lineage>
        <taxon>Bacteria</taxon>
        <taxon>Pseudomonadati</taxon>
        <taxon>Bacteroidota</taxon>
        <taxon>Bacteroidia</taxon>
        <taxon>Bacteroidales</taxon>
        <taxon>Bacteroidaceae</taxon>
        <taxon>Bacteroides</taxon>
    </lineage>
</organism>
<dbReference type="EMBL" id="JAHLFO010000110">
    <property type="protein sequence ID" value="MBU3814379.1"/>
    <property type="molecule type" value="Genomic_DNA"/>
</dbReference>